<gene>
    <name evidence="1" type="ORF">LMG28138_02831</name>
</gene>
<keyword evidence="2" id="KW-1185">Reference proteome</keyword>
<protein>
    <submittedName>
        <fullName evidence="1">Uncharacterized protein</fullName>
    </submittedName>
</protein>
<dbReference type="AlphaFoldDB" id="A0A6S7B6S8"/>
<name>A0A6S7B6S8_9BURK</name>
<accession>A0A6S7B6S8</accession>
<proteinExistence type="predicted"/>
<organism evidence="1 2">
    <name type="scientific">Pararobbsia alpina</name>
    <dbReference type="NCBI Taxonomy" id="621374"/>
    <lineage>
        <taxon>Bacteria</taxon>
        <taxon>Pseudomonadati</taxon>
        <taxon>Pseudomonadota</taxon>
        <taxon>Betaproteobacteria</taxon>
        <taxon>Burkholderiales</taxon>
        <taxon>Burkholderiaceae</taxon>
        <taxon>Pararobbsia</taxon>
    </lineage>
</organism>
<evidence type="ECO:0000313" key="1">
    <source>
        <dbReference type="EMBL" id="CAB3789612.1"/>
    </source>
</evidence>
<dbReference type="EMBL" id="CADIKM010000011">
    <property type="protein sequence ID" value="CAB3789612.1"/>
    <property type="molecule type" value="Genomic_DNA"/>
</dbReference>
<evidence type="ECO:0000313" key="2">
    <source>
        <dbReference type="Proteomes" id="UP000494115"/>
    </source>
</evidence>
<reference evidence="1 2" key="1">
    <citation type="submission" date="2020-04" db="EMBL/GenBank/DDBJ databases">
        <authorList>
            <person name="De Canck E."/>
        </authorList>
    </citation>
    <scope>NUCLEOTIDE SEQUENCE [LARGE SCALE GENOMIC DNA]</scope>
    <source>
        <strain evidence="1 2">LMG 28138</strain>
    </source>
</reference>
<sequence length="68" mass="7303">MIRANHPKKEVEHALRYAEANNWRIAVGGAHAWGRSIVPTRTMIAAVGSFASLACGVPQRILAITPAP</sequence>
<dbReference type="Proteomes" id="UP000494115">
    <property type="component" value="Unassembled WGS sequence"/>
</dbReference>